<dbReference type="EnsemblPlants" id="AVESA.00010b.r2.2DG0363030.1">
    <property type="protein sequence ID" value="AVESA.00010b.r2.2DG0363030.1.CDS.1"/>
    <property type="gene ID" value="AVESA.00010b.r2.2DG0363030"/>
</dbReference>
<accession>A0ACD5V197</accession>
<dbReference type="Proteomes" id="UP001732700">
    <property type="component" value="Chromosome 2D"/>
</dbReference>
<evidence type="ECO:0000313" key="1">
    <source>
        <dbReference type="EnsemblPlants" id="AVESA.00010b.r2.2DG0363030.1.CDS.1"/>
    </source>
</evidence>
<protein>
    <submittedName>
        <fullName evidence="1">Uncharacterized protein</fullName>
    </submittedName>
</protein>
<reference evidence="1" key="2">
    <citation type="submission" date="2025-09" db="UniProtKB">
        <authorList>
            <consortium name="EnsemblPlants"/>
        </authorList>
    </citation>
    <scope>IDENTIFICATION</scope>
</reference>
<organism evidence="1 2">
    <name type="scientific">Avena sativa</name>
    <name type="common">Oat</name>
    <dbReference type="NCBI Taxonomy" id="4498"/>
    <lineage>
        <taxon>Eukaryota</taxon>
        <taxon>Viridiplantae</taxon>
        <taxon>Streptophyta</taxon>
        <taxon>Embryophyta</taxon>
        <taxon>Tracheophyta</taxon>
        <taxon>Spermatophyta</taxon>
        <taxon>Magnoliopsida</taxon>
        <taxon>Liliopsida</taxon>
        <taxon>Poales</taxon>
        <taxon>Poaceae</taxon>
        <taxon>BOP clade</taxon>
        <taxon>Pooideae</taxon>
        <taxon>Poodae</taxon>
        <taxon>Poeae</taxon>
        <taxon>Poeae Chloroplast Group 1 (Aveneae type)</taxon>
        <taxon>Aveninae</taxon>
        <taxon>Avena</taxon>
    </lineage>
</organism>
<sequence length="373" mass="41492">MDLWRRLTNQGSSVPGQADTSSRCVAESVSGTHDLVVANYSLIRDLPIGDRLCSDTFSVGGHDWYICFHPRGSVETFLMDQYQDYAAASVHLLKRDKVVRLPTARVAIGLVDCHGTLANTTSSDAHFYAVEMPQTFDKFVRRSELTPRLYLKDDCLTIRCVLTVITHRREHTRPGPAAMPQLPDLHGHLERMLRDGKGTDVTIHVRGQAFRAHRCVLAARSPVFDGELFGPMKRKDTESIGIEDMEPMVFELLLHFIYTDSLPDDNGEAYGTTAVMQHLLVAADRYGVDKLKQVCDMKLRTSLDVETVATTLALAEQHHCPLLREACVTFMASSRKVLADIVATDGFKHLTASIPLENLSDSLRKQGASLSKV</sequence>
<name>A0ACD5V197_AVESA</name>
<evidence type="ECO:0000313" key="2">
    <source>
        <dbReference type="Proteomes" id="UP001732700"/>
    </source>
</evidence>
<keyword evidence="2" id="KW-1185">Reference proteome</keyword>
<reference evidence="1" key="1">
    <citation type="submission" date="2021-05" db="EMBL/GenBank/DDBJ databases">
        <authorList>
            <person name="Scholz U."/>
            <person name="Mascher M."/>
            <person name="Fiebig A."/>
        </authorList>
    </citation>
    <scope>NUCLEOTIDE SEQUENCE [LARGE SCALE GENOMIC DNA]</scope>
</reference>
<proteinExistence type="predicted"/>